<evidence type="ECO:0000256" key="1">
    <source>
        <dbReference type="SAM" id="MobiDB-lite"/>
    </source>
</evidence>
<dbReference type="AlphaFoldDB" id="A0A7S3JL00"/>
<gene>
    <name evidence="2" type="ORF">EHAR0213_LOCUS14828</name>
</gene>
<feature type="compositionally biased region" description="Basic and acidic residues" evidence="1">
    <location>
        <begin position="1"/>
        <end position="10"/>
    </location>
</feature>
<name>A0A7S3JL00_9SPIT</name>
<accession>A0A7S3JL00</accession>
<feature type="region of interest" description="Disordered" evidence="1">
    <location>
        <begin position="1"/>
        <end position="20"/>
    </location>
</feature>
<sequence length="118" mass="13246">MSKESAKNNENEYLPLMDSYKEDDPPLVSAESVFRPHPYTRAGLISRLLFGWVSTLVSFGRTHKLQQDGIGEVCEGIDARAVKAKLERNWNACKHGEGNVILRHSSRPTRPSSSSRFS</sequence>
<dbReference type="EMBL" id="HBII01035429">
    <property type="protein sequence ID" value="CAE0355911.1"/>
    <property type="molecule type" value="Transcribed_RNA"/>
</dbReference>
<proteinExistence type="predicted"/>
<organism evidence="2">
    <name type="scientific">Euplotes harpa</name>
    <dbReference type="NCBI Taxonomy" id="151035"/>
    <lineage>
        <taxon>Eukaryota</taxon>
        <taxon>Sar</taxon>
        <taxon>Alveolata</taxon>
        <taxon>Ciliophora</taxon>
        <taxon>Intramacronucleata</taxon>
        <taxon>Spirotrichea</taxon>
        <taxon>Hypotrichia</taxon>
        <taxon>Euplotida</taxon>
        <taxon>Euplotidae</taxon>
        <taxon>Euplotes</taxon>
    </lineage>
</organism>
<reference evidence="2" key="1">
    <citation type="submission" date="2021-01" db="EMBL/GenBank/DDBJ databases">
        <authorList>
            <person name="Corre E."/>
            <person name="Pelletier E."/>
            <person name="Niang G."/>
            <person name="Scheremetjew M."/>
            <person name="Finn R."/>
            <person name="Kale V."/>
            <person name="Holt S."/>
            <person name="Cochrane G."/>
            <person name="Meng A."/>
            <person name="Brown T."/>
            <person name="Cohen L."/>
        </authorList>
    </citation>
    <scope>NUCLEOTIDE SEQUENCE</scope>
    <source>
        <strain evidence="2">FSP1.4</strain>
    </source>
</reference>
<evidence type="ECO:0000313" key="2">
    <source>
        <dbReference type="EMBL" id="CAE0355911.1"/>
    </source>
</evidence>
<protein>
    <submittedName>
        <fullName evidence="2">Uncharacterized protein</fullName>
    </submittedName>
</protein>